<dbReference type="InterPro" id="IPR031303">
    <property type="entry name" value="C5_meth_CS"/>
</dbReference>
<keyword evidence="3 4" id="KW-0949">S-adenosyl-L-methionine</keyword>
<dbReference type="PANTHER" id="PTHR46098">
    <property type="entry name" value="TRNA (CYTOSINE(38)-C(5))-METHYLTRANSFERASE"/>
    <property type="match status" value="1"/>
</dbReference>
<evidence type="ECO:0000256" key="7">
    <source>
        <dbReference type="SAM" id="MobiDB-lite"/>
    </source>
</evidence>
<organism evidence="8 9">
    <name type="scientific">Yasminevirus sp. GU-2018</name>
    <dbReference type="NCBI Taxonomy" id="2420051"/>
    <lineage>
        <taxon>Viruses</taxon>
        <taxon>Varidnaviria</taxon>
        <taxon>Bamfordvirae</taxon>
        <taxon>Nucleocytoviricota</taxon>
        <taxon>Megaviricetes</taxon>
        <taxon>Imitervirales</taxon>
        <taxon>Mimiviridae</taxon>
        <taxon>Klosneuvirinae</taxon>
        <taxon>Yasminevirus</taxon>
        <taxon>Yasminevirus saudimassiliense</taxon>
    </lineage>
</organism>
<comment type="caution">
    <text evidence="8">The sequence shown here is derived from an EMBL/GenBank/DDBJ whole genome shotgun (WGS) entry which is preliminary data.</text>
</comment>
<evidence type="ECO:0000256" key="6">
    <source>
        <dbReference type="RuleBase" id="RU000417"/>
    </source>
</evidence>
<proteinExistence type="inferred from homology"/>
<gene>
    <name evidence="8" type="ORF">YASMINEVIRUS_470</name>
</gene>
<dbReference type="GO" id="GO:0003886">
    <property type="term" value="F:DNA (cytosine-5-)-methyltransferase activity"/>
    <property type="evidence" value="ECO:0007669"/>
    <property type="project" value="UniProtKB-EC"/>
</dbReference>
<dbReference type="Gene3D" id="3.90.120.10">
    <property type="entry name" value="DNA Methylase, subunit A, domain 2"/>
    <property type="match status" value="1"/>
</dbReference>
<dbReference type="Proteomes" id="UP000594342">
    <property type="component" value="Unassembled WGS sequence"/>
</dbReference>
<feature type="region of interest" description="Disordered" evidence="7">
    <location>
        <begin position="615"/>
        <end position="663"/>
    </location>
</feature>
<dbReference type="InterPro" id="IPR001525">
    <property type="entry name" value="C5_MeTfrase"/>
</dbReference>
<evidence type="ECO:0000256" key="5">
    <source>
        <dbReference type="RuleBase" id="RU000416"/>
    </source>
</evidence>
<dbReference type="Pfam" id="PF09504">
    <property type="entry name" value="RE_Bsp6I"/>
    <property type="match status" value="1"/>
</dbReference>
<dbReference type="InterPro" id="IPR018117">
    <property type="entry name" value="C5_DNA_meth_AS"/>
</dbReference>
<keyword evidence="2 4" id="KW-0808">Transferase</keyword>
<comment type="similarity">
    <text evidence="4 5">Belongs to the class I-like SAM-binding methyltransferase superfamily. C5-methyltransferase family.</text>
</comment>
<evidence type="ECO:0000256" key="4">
    <source>
        <dbReference type="PROSITE-ProRule" id="PRU01016"/>
    </source>
</evidence>
<dbReference type="GO" id="GO:0032259">
    <property type="term" value="P:methylation"/>
    <property type="evidence" value="ECO:0007669"/>
    <property type="project" value="UniProtKB-KW"/>
</dbReference>
<sequence length="705" mass="80341">MTEWKLFDAFAGVGGIRLGFESASKEFKTVYAVDIEKKCKTTYDLNFEDTPLTVGDISKLKISTLPEFDIFTAGFPCQPYSIAGKREALEDKRGKVVYDMLKIIKEKKPKVVFLENVKNFKTINDGEPYKLVTGELEKYGYYIKDAVLNTCELTTIPQNRERIFIVGFLDKNAFSYFEFPDKKEATQNIESYLEDDIADKYYYTEASAIFPKLVDTVVDRGVIYQYRRHYVRENKSGNVPTLTANMGSGGHNCPIIVDDNGIRKLTPKECFKFQGFPDEYELPNLADSVLYKQAGNSVTVELIKKIATNIHCALKYGKIATDYETEMPVVVCKRKIHDQECKIKCVTYSDQDSAKHLVNYHDKFVALNKVIKEINGRKSNISEAFTEGLYCYLTNSVRVLELQSTDKTKKMSGSFDCYNFDDNVTVQVKASTLKSDCTSFGPKSEFDRLVYIDFSDPKNFKLYTIDDKTYFENLTLNKKKGETVGTQKQQGRRPRFSLMKDVILKHKIKPSFTGDINDIEAHFKELAIDIEKFGDGTLVNTTTASSSQNKKTTKVVKSVKDVDEYEDEENCEDQEDNIDDENDTAQSDEDEDVNKTENIKKKGITKNKTTKTVVTLAKKPSVPNKPVLAKPIKKISSKSSKTTKDDEESETDSYNSNDEQEEVEIEQVKITKKVTKIPNVRKEPTKKEQDKKEIVKIVRKATIKK</sequence>
<dbReference type="NCBIfam" id="TIGR00675">
    <property type="entry name" value="dcm"/>
    <property type="match status" value="1"/>
</dbReference>
<dbReference type="SUPFAM" id="SSF53335">
    <property type="entry name" value="S-adenosyl-L-methionine-dependent methyltransferases"/>
    <property type="match status" value="1"/>
</dbReference>
<dbReference type="CDD" id="cd00315">
    <property type="entry name" value="Cyt_C5_DNA_methylase"/>
    <property type="match status" value="1"/>
</dbReference>
<keyword evidence="9" id="KW-1185">Reference proteome</keyword>
<protein>
    <recommendedName>
        <fullName evidence="6">Cytosine-specific methyltransferase</fullName>
        <ecNumber evidence="6">2.1.1.37</ecNumber>
    </recommendedName>
</protein>
<feature type="compositionally biased region" description="Polar residues" evidence="7">
    <location>
        <begin position="540"/>
        <end position="549"/>
    </location>
</feature>
<dbReference type="InterPro" id="IPR019037">
    <property type="entry name" value="Restrct_endonuc_II_Bsp6I"/>
</dbReference>
<dbReference type="InterPro" id="IPR029063">
    <property type="entry name" value="SAM-dependent_MTases_sf"/>
</dbReference>
<dbReference type="PROSITE" id="PS51679">
    <property type="entry name" value="SAM_MT_C5"/>
    <property type="match status" value="1"/>
</dbReference>
<reference evidence="8 9" key="1">
    <citation type="submission" date="2018-10" db="EMBL/GenBank/DDBJ databases">
        <authorList>
            <consortium name="IHU Genomes"/>
        </authorList>
    </citation>
    <scope>NUCLEOTIDE SEQUENCE [LARGE SCALE GENOMIC DNA]</scope>
    <source>
        <strain evidence="8 9">A1</strain>
    </source>
</reference>
<dbReference type="PANTHER" id="PTHR46098:SF1">
    <property type="entry name" value="TRNA (CYTOSINE(38)-C(5))-METHYLTRANSFERASE"/>
    <property type="match status" value="1"/>
</dbReference>
<dbReference type="Gene3D" id="3.40.50.150">
    <property type="entry name" value="Vaccinia Virus protein VP39"/>
    <property type="match status" value="1"/>
</dbReference>
<dbReference type="Pfam" id="PF00145">
    <property type="entry name" value="DNA_methylase"/>
    <property type="match status" value="1"/>
</dbReference>
<accession>A0A5K0U835</accession>
<keyword evidence="1 4" id="KW-0489">Methyltransferase</keyword>
<dbReference type="InterPro" id="IPR050750">
    <property type="entry name" value="C5-MTase"/>
</dbReference>
<evidence type="ECO:0000256" key="2">
    <source>
        <dbReference type="ARBA" id="ARBA00022679"/>
    </source>
</evidence>
<name>A0A5K0U835_9VIRU</name>
<feature type="compositionally biased region" description="Acidic residues" evidence="7">
    <location>
        <begin position="563"/>
        <end position="592"/>
    </location>
</feature>
<evidence type="ECO:0000256" key="3">
    <source>
        <dbReference type="ARBA" id="ARBA00022691"/>
    </source>
</evidence>
<dbReference type="EMBL" id="UPSH01000001">
    <property type="protein sequence ID" value="VBB18007.1"/>
    <property type="molecule type" value="Genomic_DNA"/>
</dbReference>
<dbReference type="PROSITE" id="PS00094">
    <property type="entry name" value="C5_MTASE_1"/>
    <property type="match status" value="1"/>
</dbReference>
<evidence type="ECO:0000256" key="1">
    <source>
        <dbReference type="ARBA" id="ARBA00022603"/>
    </source>
</evidence>
<dbReference type="EC" id="2.1.1.37" evidence="6"/>
<dbReference type="PRINTS" id="PR00105">
    <property type="entry name" value="C5METTRFRASE"/>
</dbReference>
<evidence type="ECO:0000313" key="8">
    <source>
        <dbReference type="EMBL" id="VBB18007.1"/>
    </source>
</evidence>
<evidence type="ECO:0000313" key="9">
    <source>
        <dbReference type="Proteomes" id="UP000594342"/>
    </source>
</evidence>
<dbReference type="PROSITE" id="PS00095">
    <property type="entry name" value="C5_MTASE_2"/>
    <property type="match status" value="1"/>
</dbReference>
<comment type="catalytic activity">
    <reaction evidence="6">
        <text>a 2'-deoxycytidine in DNA + S-adenosyl-L-methionine = a 5-methyl-2'-deoxycytidine in DNA + S-adenosyl-L-homocysteine + H(+)</text>
        <dbReference type="Rhea" id="RHEA:13681"/>
        <dbReference type="Rhea" id="RHEA-COMP:11369"/>
        <dbReference type="Rhea" id="RHEA-COMP:11370"/>
        <dbReference type="ChEBI" id="CHEBI:15378"/>
        <dbReference type="ChEBI" id="CHEBI:57856"/>
        <dbReference type="ChEBI" id="CHEBI:59789"/>
        <dbReference type="ChEBI" id="CHEBI:85452"/>
        <dbReference type="ChEBI" id="CHEBI:85454"/>
        <dbReference type="EC" id="2.1.1.37"/>
    </reaction>
</comment>
<feature type="region of interest" description="Disordered" evidence="7">
    <location>
        <begin position="540"/>
        <end position="602"/>
    </location>
</feature>
<feature type="active site" evidence="4">
    <location>
        <position position="77"/>
    </location>
</feature>